<keyword evidence="3" id="KW-1185">Reference proteome</keyword>
<dbReference type="InterPro" id="IPR028978">
    <property type="entry name" value="Chorismate_lyase_/UTRA_dom_sf"/>
</dbReference>
<dbReference type="SUPFAM" id="SSF64288">
    <property type="entry name" value="Chorismate lyase-like"/>
    <property type="match status" value="1"/>
</dbReference>
<organism evidence="1 3">
    <name type="scientific">Endobacter medicaginis</name>
    <dbReference type="NCBI Taxonomy" id="1181271"/>
    <lineage>
        <taxon>Bacteria</taxon>
        <taxon>Pseudomonadati</taxon>
        <taxon>Pseudomonadota</taxon>
        <taxon>Alphaproteobacteria</taxon>
        <taxon>Acetobacterales</taxon>
        <taxon>Acetobacteraceae</taxon>
        <taxon>Endobacter</taxon>
    </lineage>
</organism>
<sequence length="164" mass="17362">MIATALISTPDELAALDTALRSGPSATAVLASWCAARGLAGRMHVERLDVAGAPSPAEPSGLLPTAGPRYRRIRMFCGDIAVSEAENWYDETALDPAMQVALARTDTPFGIAVAGLRFQRRLIAAQLDARGLEHRAALYRSGHEAPFCVVVERYGCAAPGETVA</sequence>
<dbReference type="AlphaFoldDB" id="A0A839V1L3"/>
<evidence type="ECO:0000313" key="2">
    <source>
        <dbReference type="EMBL" id="NVN30814.1"/>
    </source>
</evidence>
<name>A0A839V1L3_9PROT</name>
<comment type="caution">
    <text evidence="1">The sequence shown here is derived from an EMBL/GenBank/DDBJ whole genome shotgun (WGS) entry which is preliminary data.</text>
</comment>
<reference evidence="2 4" key="1">
    <citation type="submission" date="2020-06" db="EMBL/GenBank/DDBJ databases">
        <title>Description of novel acetic acid bacteria.</title>
        <authorList>
            <person name="Sombolestani A."/>
        </authorList>
    </citation>
    <scope>NUCLEOTIDE SEQUENCE [LARGE SCALE GENOMIC DNA]</scope>
    <source>
        <strain evidence="2 4">LMG 26838</strain>
    </source>
</reference>
<dbReference type="EMBL" id="JACHXV010000009">
    <property type="protein sequence ID" value="MBB3174593.1"/>
    <property type="molecule type" value="Genomic_DNA"/>
</dbReference>
<evidence type="ECO:0000313" key="1">
    <source>
        <dbReference type="EMBL" id="MBB3174593.1"/>
    </source>
</evidence>
<dbReference type="EMBL" id="JABXXQ010000223">
    <property type="protein sequence ID" value="NVN30814.1"/>
    <property type="molecule type" value="Genomic_DNA"/>
</dbReference>
<accession>A0A839V1L3</accession>
<proteinExistence type="predicted"/>
<dbReference type="RefSeq" id="WP_176624649.1">
    <property type="nucleotide sequence ID" value="NZ_JABXXQ010000223.1"/>
</dbReference>
<evidence type="ECO:0000313" key="3">
    <source>
        <dbReference type="Proteomes" id="UP000557688"/>
    </source>
</evidence>
<protein>
    <recommendedName>
        <fullName evidence="5">Chorismate lyase</fullName>
    </recommendedName>
</protein>
<dbReference type="Proteomes" id="UP000565205">
    <property type="component" value="Unassembled WGS sequence"/>
</dbReference>
<dbReference type="Proteomes" id="UP000557688">
    <property type="component" value="Unassembled WGS sequence"/>
</dbReference>
<evidence type="ECO:0000313" key="4">
    <source>
        <dbReference type="Proteomes" id="UP000565205"/>
    </source>
</evidence>
<evidence type="ECO:0008006" key="5">
    <source>
        <dbReference type="Google" id="ProtNLM"/>
    </source>
</evidence>
<reference evidence="1 3" key="2">
    <citation type="submission" date="2020-08" db="EMBL/GenBank/DDBJ databases">
        <title>Genomic Encyclopedia of Type Strains, Phase III (KMG-III): the genomes of soil and plant-associated and newly described type strains.</title>
        <authorList>
            <person name="Whitman W."/>
        </authorList>
    </citation>
    <scope>NUCLEOTIDE SEQUENCE [LARGE SCALE GENOMIC DNA]</scope>
    <source>
        <strain evidence="1 3">CECT 8088</strain>
    </source>
</reference>
<dbReference type="Gene3D" id="3.40.1410.10">
    <property type="entry name" value="Chorismate lyase-like"/>
    <property type="match status" value="1"/>
</dbReference>
<gene>
    <name evidence="1" type="ORF">FHR90_002438</name>
    <name evidence="2" type="ORF">HUK83_10780</name>
</gene>